<accession>A0AA86SNS1</accession>
<evidence type="ECO:0000313" key="1">
    <source>
        <dbReference type="EMBL" id="CAJ1951991.1"/>
    </source>
</evidence>
<evidence type="ECO:0000313" key="2">
    <source>
        <dbReference type="Proteomes" id="UP001189624"/>
    </source>
</evidence>
<name>A0AA86SNS1_9FABA</name>
<gene>
    <name evidence="1" type="ORF">AYBTSS11_LOCUS15060</name>
</gene>
<keyword evidence="2" id="KW-1185">Reference proteome</keyword>
<organism evidence="1 2">
    <name type="scientific">Sphenostylis stenocarpa</name>
    <dbReference type="NCBI Taxonomy" id="92480"/>
    <lineage>
        <taxon>Eukaryota</taxon>
        <taxon>Viridiplantae</taxon>
        <taxon>Streptophyta</taxon>
        <taxon>Embryophyta</taxon>
        <taxon>Tracheophyta</taxon>
        <taxon>Spermatophyta</taxon>
        <taxon>Magnoliopsida</taxon>
        <taxon>eudicotyledons</taxon>
        <taxon>Gunneridae</taxon>
        <taxon>Pentapetalae</taxon>
        <taxon>rosids</taxon>
        <taxon>fabids</taxon>
        <taxon>Fabales</taxon>
        <taxon>Fabaceae</taxon>
        <taxon>Papilionoideae</taxon>
        <taxon>50 kb inversion clade</taxon>
        <taxon>NPAAA clade</taxon>
        <taxon>indigoferoid/millettioid clade</taxon>
        <taxon>Phaseoleae</taxon>
        <taxon>Sphenostylis</taxon>
    </lineage>
</organism>
<reference evidence="1" key="1">
    <citation type="submission" date="2023-10" db="EMBL/GenBank/DDBJ databases">
        <authorList>
            <person name="Domelevo Entfellner J.-B."/>
        </authorList>
    </citation>
    <scope>NUCLEOTIDE SEQUENCE</scope>
</reference>
<dbReference type="EMBL" id="OY731401">
    <property type="protein sequence ID" value="CAJ1951991.1"/>
    <property type="molecule type" value="Genomic_DNA"/>
</dbReference>
<protein>
    <submittedName>
        <fullName evidence="1">Uncharacterized protein</fullName>
    </submittedName>
</protein>
<dbReference type="AlphaFoldDB" id="A0AA86SNS1"/>
<proteinExistence type="predicted"/>
<dbReference type="Gramene" id="rna-AYBTSS11_LOCUS15060">
    <property type="protein sequence ID" value="CAJ1951991.1"/>
    <property type="gene ID" value="gene-AYBTSS11_LOCUS15060"/>
</dbReference>
<dbReference type="Proteomes" id="UP001189624">
    <property type="component" value="Chromosome 4"/>
</dbReference>
<sequence length="59" mass="6657">MLRRRGFLVLTWRTNKTKKDKVPPTVPGGELCDPFQRMVCQRGSDSGVVPQSLNLVTNK</sequence>